<reference evidence="2" key="1">
    <citation type="submission" date="2021-02" db="EMBL/GenBank/DDBJ databases">
        <authorList>
            <person name="Nowell W R."/>
        </authorList>
    </citation>
    <scope>NUCLEOTIDE SEQUENCE</scope>
</reference>
<proteinExistence type="predicted"/>
<evidence type="ECO:0000313" key="1">
    <source>
        <dbReference type="EMBL" id="CAF0820284.1"/>
    </source>
</evidence>
<dbReference type="EMBL" id="CAJNOO010000133">
    <property type="protein sequence ID" value="CAF0820284.1"/>
    <property type="molecule type" value="Genomic_DNA"/>
</dbReference>
<dbReference type="Proteomes" id="UP000663882">
    <property type="component" value="Unassembled WGS sequence"/>
</dbReference>
<dbReference type="OrthoDB" id="10401854at2759"/>
<dbReference type="EMBL" id="CAJNOL010000105">
    <property type="protein sequence ID" value="CAF0849409.1"/>
    <property type="molecule type" value="Genomic_DNA"/>
</dbReference>
<dbReference type="Proteomes" id="UP000663870">
    <property type="component" value="Unassembled WGS sequence"/>
</dbReference>
<name>A0A813W3E2_9BILA</name>
<accession>A0A813W3E2</accession>
<organism evidence="2 3">
    <name type="scientific">Rotaria sordida</name>
    <dbReference type="NCBI Taxonomy" id="392033"/>
    <lineage>
        <taxon>Eukaryota</taxon>
        <taxon>Metazoa</taxon>
        <taxon>Spiralia</taxon>
        <taxon>Gnathifera</taxon>
        <taxon>Rotifera</taxon>
        <taxon>Eurotatoria</taxon>
        <taxon>Bdelloidea</taxon>
        <taxon>Philodinida</taxon>
        <taxon>Philodinidae</taxon>
        <taxon>Rotaria</taxon>
    </lineage>
</organism>
<sequence>MAIDIAQKNRLCFEIMKLTFQLDLLISQAPLGLKFNMTAAQLATYNAIDTQKAAMMAELFHLMQLDRDI</sequence>
<gene>
    <name evidence="2" type="ORF">JXQ802_LOCUS6612</name>
    <name evidence="1" type="ORF">RFH988_LOCUS4906</name>
</gene>
<protein>
    <submittedName>
        <fullName evidence="2">Uncharacterized protein</fullName>
    </submittedName>
</protein>
<keyword evidence="3" id="KW-1185">Reference proteome</keyword>
<dbReference type="AlphaFoldDB" id="A0A813W3E2"/>
<comment type="caution">
    <text evidence="2">The sequence shown here is derived from an EMBL/GenBank/DDBJ whole genome shotgun (WGS) entry which is preliminary data.</text>
</comment>
<evidence type="ECO:0000313" key="3">
    <source>
        <dbReference type="Proteomes" id="UP000663870"/>
    </source>
</evidence>
<evidence type="ECO:0000313" key="2">
    <source>
        <dbReference type="EMBL" id="CAF0849409.1"/>
    </source>
</evidence>